<protein>
    <submittedName>
        <fullName evidence="1">Uncharacterized protein</fullName>
    </submittedName>
</protein>
<organism evidence="1 2">
    <name type="scientific">Rhizophagus irregularis</name>
    <dbReference type="NCBI Taxonomy" id="588596"/>
    <lineage>
        <taxon>Eukaryota</taxon>
        <taxon>Fungi</taxon>
        <taxon>Fungi incertae sedis</taxon>
        <taxon>Mucoromycota</taxon>
        <taxon>Glomeromycotina</taxon>
        <taxon>Glomeromycetes</taxon>
        <taxon>Glomerales</taxon>
        <taxon>Glomeraceae</taxon>
        <taxon>Rhizophagus</taxon>
    </lineage>
</organism>
<dbReference type="AlphaFoldDB" id="A0A2N1MRX8"/>
<proteinExistence type="predicted"/>
<gene>
    <name evidence="1" type="ORF">RhiirC2_105424</name>
</gene>
<sequence>MFKMALNLAIASNSHQVFENLLQQFIEQQTLSLSAQDDDLTEEFLEMQIQEIKIRTKFRKDQERKTSGNVLYVSHGIMTREIALQKIKNKIKKIFR</sequence>
<evidence type="ECO:0000313" key="1">
    <source>
        <dbReference type="EMBL" id="PKK64386.1"/>
    </source>
</evidence>
<dbReference type="VEuPathDB" id="FungiDB:RhiirFUN_026686"/>
<dbReference type="EMBL" id="LLXL01001451">
    <property type="protein sequence ID" value="PKK64386.1"/>
    <property type="molecule type" value="Genomic_DNA"/>
</dbReference>
<dbReference type="Proteomes" id="UP000233469">
    <property type="component" value="Unassembled WGS sequence"/>
</dbReference>
<name>A0A2N1MRX8_9GLOM</name>
<reference evidence="1 2" key="1">
    <citation type="submission" date="2016-04" db="EMBL/GenBank/DDBJ databases">
        <title>Genome analyses suggest a sexual origin of heterokaryosis in a supposedly ancient asexual fungus.</title>
        <authorList>
            <person name="Ropars J."/>
            <person name="Sedzielewska K."/>
            <person name="Noel J."/>
            <person name="Charron P."/>
            <person name="Farinelli L."/>
            <person name="Marton T."/>
            <person name="Kruger M."/>
            <person name="Pelin A."/>
            <person name="Brachmann A."/>
            <person name="Corradi N."/>
        </authorList>
    </citation>
    <scope>NUCLEOTIDE SEQUENCE [LARGE SCALE GENOMIC DNA]</scope>
    <source>
        <strain evidence="1 2">C2</strain>
    </source>
</reference>
<dbReference type="VEuPathDB" id="FungiDB:FUN_006435"/>
<reference evidence="1 2" key="2">
    <citation type="submission" date="2017-10" db="EMBL/GenBank/DDBJ databases">
        <title>Extensive intraspecific genome diversity in a model arbuscular mycorrhizal fungus.</title>
        <authorList>
            <person name="Chen E.C.H."/>
            <person name="Morin E."/>
            <person name="Baudet D."/>
            <person name="Noel J."/>
            <person name="Ndikumana S."/>
            <person name="Charron P."/>
            <person name="St-Onge C."/>
            <person name="Giorgi J."/>
            <person name="Grigoriev I.V."/>
            <person name="Roux C."/>
            <person name="Martin F.M."/>
            <person name="Corradi N."/>
        </authorList>
    </citation>
    <scope>NUCLEOTIDE SEQUENCE [LARGE SCALE GENOMIC DNA]</scope>
    <source>
        <strain evidence="1 2">C2</strain>
    </source>
</reference>
<accession>A0A2N1MRX8</accession>
<dbReference type="VEuPathDB" id="FungiDB:RhiirA1_461178"/>
<comment type="caution">
    <text evidence="1">The sequence shown here is derived from an EMBL/GenBank/DDBJ whole genome shotgun (WGS) entry which is preliminary data.</text>
</comment>
<evidence type="ECO:0000313" key="2">
    <source>
        <dbReference type="Proteomes" id="UP000233469"/>
    </source>
</evidence>